<name>A0A135UVV1_9PEZI</name>
<reference evidence="2 3" key="1">
    <citation type="submission" date="2014-02" db="EMBL/GenBank/DDBJ databases">
        <title>The genome sequence of Colletotrichum nymphaeae SA-01.</title>
        <authorList>
            <person name="Baroncelli R."/>
            <person name="Thon M.R."/>
        </authorList>
    </citation>
    <scope>NUCLEOTIDE SEQUENCE [LARGE SCALE GENOMIC DNA]</scope>
    <source>
        <strain evidence="2 3">SA-01</strain>
    </source>
</reference>
<keyword evidence="1" id="KW-0812">Transmembrane</keyword>
<feature type="transmembrane region" description="Helical" evidence="1">
    <location>
        <begin position="119"/>
        <end position="142"/>
    </location>
</feature>
<feature type="transmembrane region" description="Helical" evidence="1">
    <location>
        <begin position="148"/>
        <end position="172"/>
    </location>
</feature>
<dbReference type="EMBL" id="JEMN01000071">
    <property type="protein sequence ID" value="KXH64538.1"/>
    <property type="molecule type" value="Genomic_DNA"/>
</dbReference>
<protein>
    <submittedName>
        <fullName evidence="2">Uncharacterized protein</fullName>
    </submittedName>
</protein>
<feature type="transmembrane region" description="Helical" evidence="1">
    <location>
        <begin position="179"/>
        <end position="202"/>
    </location>
</feature>
<keyword evidence="3" id="KW-1185">Reference proteome</keyword>
<evidence type="ECO:0000313" key="3">
    <source>
        <dbReference type="Proteomes" id="UP000070054"/>
    </source>
</evidence>
<comment type="caution">
    <text evidence="2">The sequence shown here is derived from an EMBL/GenBank/DDBJ whole genome shotgun (WGS) entry which is preliminary data.</text>
</comment>
<dbReference type="AlphaFoldDB" id="A0A135UVV1"/>
<dbReference type="Proteomes" id="UP000070054">
    <property type="component" value="Unassembled WGS sequence"/>
</dbReference>
<organism evidence="2 3">
    <name type="scientific">Colletotrichum nymphaeae SA-01</name>
    <dbReference type="NCBI Taxonomy" id="1460502"/>
    <lineage>
        <taxon>Eukaryota</taxon>
        <taxon>Fungi</taxon>
        <taxon>Dikarya</taxon>
        <taxon>Ascomycota</taxon>
        <taxon>Pezizomycotina</taxon>
        <taxon>Sordariomycetes</taxon>
        <taxon>Hypocreomycetidae</taxon>
        <taxon>Glomerellales</taxon>
        <taxon>Glomerellaceae</taxon>
        <taxon>Colletotrichum</taxon>
        <taxon>Colletotrichum acutatum species complex</taxon>
    </lineage>
</organism>
<evidence type="ECO:0000313" key="2">
    <source>
        <dbReference type="EMBL" id="KXH64538.1"/>
    </source>
</evidence>
<proteinExistence type="predicted"/>
<accession>A0A135UVV1</accession>
<sequence length="296" mass="30469">MRTRLARTVARSAIASTTVPNAKTTLPASSAASVATLDTWLEIVPTDRRVPAGAMMAPAELARLVASKAETLSTASTSNSCKNSAAAQPVALHLHASKPALVPTITTDQAAVMRSLGSVVLPAVLLLGAAATTTRAMIAIVVTATATVVAAAAVVLLLGLAIATVVMTTVAATMEAMAATAAVTTMAVAAKVATVVNLLALLPVPLPGISLPEPRTATVAMVDTRDTVLLLAWPHRHLASLRRLLVLLVLELLQVWLAASTHSSSSMPEAPLPRLPRTMLLLRLPATNLPHLPLVP</sequence>
<keyword evidence="1" id="KW-0472">Membrane</keyword>
<evidence type="ECO:0000256" key="1">
    <source>
        <dbReference type="SAM" id="Phobius"/>
    </source>
</evidence>
<keyword evidence="1" id="KW-1133">Transmembrane helix</keyword>
<feature type="non-terminal residue" evidence="2">
    <location>
        <position position="296"/>
    </location>
</feature>
<gene>
    <name evidence="2" type="ORF">CNYM01_14313</name>
</gene>